<dbReference type="Proteomes" id="UP000295146">
    <property type="component" value="Unassembled WGS sequence"/>
</dbReference>
<protein>
    <submittedName>
        <fullName evidence="5">LacI family transcriptional regulator</fullName>
    </submittedName>
</protein>
<dbReference type="InterPro" id="IPR000843">
    <property type="entry name" value="HTH_LacI"/>
</dbReference>
<name>A0A4R8C224_9ACTN</name>
<dbReference type="PANTHER" id="PTHR30146">
    <property type="entry name" value="LACI-RELATED TRANSCRIPTIONAL REPRESSOR"/>
    <property type="match status" value="1"/>
</dbReference>
<evidence type="ECO:0000259" key="4">
    <source>
        <dbReference type="PROSITE" id="PS50932"/>
    </source>
</evidence>
<keyword evidence="1" id="KW-0805">Transcription regulation</keyword>
<dbReference type="PROSITE" id="PS00356">
    <property type="entry name" value="HTH_LACI_1"/>
    <property type="match status" value="1"/>
</dbReference>
<sequence>MARTDRVKLTDIARAAGVSAPTVSKVLNGRAEVAPETRDRVQEVLRAHNYQRRPSGKQPKAGLVDLVIKELATPWSVEIIRGAEDACREAGIGLVVSAVHSDRVDAQRWLDNLAGRHSDGVLLAVSNLDRAERERLDALGVPLVLIDPIGDPDANIPSIGSTNWAGGLAATEHLVGLGHRRIAMIAGLPNLLCTQARLGGYRAALERAGITPEPELLRFGDHFPPSGQAAALELLDLADPPTAIFAGTDLQAFGAYKALQSRGVRIPDDISVVGFDDLAACDWVTPPLTTVQQRLVDMARMAVQVIIDGGTEPGEPSRIELATSLTIRDSTAPPPAAR</sequence>
<dbReference type="PANTHER" id="PTHR30146:SF153">
    <property type="entry name" value="LACTOSE OPERON REPRESSOR"/>
    <property type="match status" value="1"/>
</dbReference>
<proteinExistence type="predicted"/>
<dbReference type="Pfam" id="PF13377">
    <property type="entry name" value="Peripla_BP_3"/>
    <property type="match status" value="1"/>
</dbReference>
<evidence type="ECO:0000256" key="3">
    <source>
        <dbReference type="ARBA" id="ARBA00023163"/>
    </source>
</evidence>
<dbReference type="InterPro" id="IPR046335">
    <property type="entry name" value="LacI/GalR-like_sensor"/>
</dbReference>
<evidence type="ECO:0000256" key="1">
    <source>
        <dbReference type="ARBA" id="ARBA00023015"/>
    </source>
</evidence>
<dbReference type="RefSeq" id="WP_134105068.1">
    <property type="nucleotide sequence ID" value="NZ_SODP01000002.1"/>
</dbReference>
<dbReference type="CDD" id="cd01392">
    <property type="entry name" value="HTH_LacI"/>
    <property type="match status" value="1"/>
</dbReference>
<keyword evidence="3" id="KW-0804">Transcription</keyword>
<evidence type="ECO:0000313" key="6">
    <source>
        <dbReference type="Proteomes" id="UP000295146"/>
    </source>
</evidence>
<dbReference type="Pfam" id="PF00356">
    <property type="entry name" value="LacI"/>
    <property type="match status" value="1"/>
</dbReference>
<keyword evidence="2" id="KW-0238">DNA-binding</keyword>
<dbReference type="GO" id="GO:0003700">
    <property type="term" value="F:DNA-binding transcription factor activity"/>
    <property type="evidence" value="ECO:0007669"/>
    <property type="project" value="TreeGrafter"/>
</dbReference>
<dbReference type="SUPFAM" id="SSF47413">
    <property type="entry name" value="lambda repressor-like DNA-binding domains"/>
    <property type="match status" value="1"/>
</dbReference>
<dbReference type="GO" id="GO:0000976">
    <property type="term" value="F:transcription cis-regulatory region binding"/>
    <property type="evidence" value="ECO:0007669"/>
    <property type="project" value="TreeGrafter"/>
</dbReference>
<evidence type="ECO:0000313" key="5">
    <source>
        <dbReference type="EMBL" id="TDW69799.1"/>
    </source>
</evidence>
<organism evidence="5 6">
    <name type="scientific">Kribbella pratensis</name>
    <dbReference type="NCBI Taxonomy" id="2512112"/>
    <lineage>
        <taxon>Bacteria</taxon>
        <taxon>Bacillati</taxon>
        <taxon>Actinomycetota</taxon>
        <taxon>Actinomycetes</taxon>
        <taxon>Propionibacteriales</taxon>
        <taxon>Kribbellaceae</taxon>
        <taxon>Kribbella</taxon>
    </lineage>
</organism>
<accession>A0A4R8C224</accession>
<dbReference type="Gene3D" id="1.10.260.40">
    <property type="entry name" value="lambda repressor-like DNA-binding domains"/>
    <property type="match status" value="1"/>
</dbReference>
<dbReference type="Gene3D" id="3.40.50.2300">
    <property type="match status" value="2"/>
</dbReference>
<keyword evidence="6" id="KW-1185">Reference proteome</keyword>
<reference evidence="5 6" key="1">
    <citation type="submission" date="2019-03" db="EMBL/GenBank/DDBJ databases">
        <title>Genomic Encyclopedia of Type Strains, Phase III (KMG-III): the genomes of soil and plant-associated and newly described type strains.</title>
        <authorList>
            <person name="Whitman W."/>
        </authorList>
    </citation>
    <scope>NUCLEOTIDE SEQUENCE [LARGE SCALE GENOMIC DNA]</scope>
    <source>
        <strain evidence="5 6">VKM Ac-2573</strain>
    </source>
</reference>
<dbReference type="EMBL" id="SODP01000002">
    <property type="protein sequence ID" value="TDW69799.1"/>
    <property type="molecule type" value="Genomic_DNA"/>
</dbReference>
<dbReference type="SUPFAM" id="SSF53822">
    <property type="entry name" value="Periplasmic binding protein-like I"/>
    <property type="match status" value="1"/>
</dbReference>
<dbReference type="InterPro" id="IPR028082">
    <property type="entry name" value="Peripla_BP_I"/>
</dbReference>
<dbReference type="AlphaFoldDB" id="A0A4R8C224"/>
<feature type="domain" description="HTH lacI-type" evidence="4">
    <location>
        <begin position="7"/>
        <end position="61"/>
    </location>
</feature>
<evidence type="ECO:0000256" key="2">
    <source>
        <dbReference type="ARBA" id="ARBA00023125"/>
    </source>
</evidence>
<dbReference type="SMART" id="SM00354">
    <property type="entry name" value="HTH_LACI"/>
    <property type="match status" value="1"/>
</dbReference>
<dbReference type="PROSITE" id="PS50932">
    <property type="entry name" value="HTH_LACI_2"/>
    <property type="match status" value="1"/>
</dbReference>
<gene>
    <name evidence="5" type="ORF">EV653_3829</name>
</gene>
<comment type="caution">
    <text evidence="5">The sequence shown here is derived from an EMBL/GenBank/DDBJ whole genome shotgun (WGS) entry which is preliminary data.</text>
</comment>
<dbReference type="OrthoDB" id="3510266at2"/>
<dbReference type="InterPro" id="IPR010982">
    <property type="entry name" value="Lambda_DNA-bd_dom_sf"/>
</dbReference>